<name>X5EEA6_9CORY</name>
<proteinExistence type="predicted"/>
<dbReference type="HOGENOM" id="CLU_932694_0_0_11"/>
<dbReference type="OrthoDB" id="6691177at2"/>
<dbReference type="KEGG" id="cgy:CGLY_16735"/>
<reference evidence="1 2" key="1">
    <citation type="journal article" date="2015" name="Int. J. Syst. Evol. Microbiol.">
        <title>Revisiting Corynebacterium glyciniphilum (ex Kubota et al., 1972) sp. nov., nom. rev., isolated from putrefied banana.</title>
        <authorList>
            <person name="Al-Dilaimi A."/>
            <person name="Bednarz H."/>
            <person name="Lomker A."/>
            <person name="Niehaus K."/>
            <person name="Kalinowski J."/>
            <person name="Ruckert C."/>
        </authorList>
    </citation>
    <scope>NUCLEOTIDE SEQUENCE [LARGE SCALE GENOMIC DNA]</scope>
    <source>
        <strain evidence="1">AJ 3170</strain>
        <plasmid evidence="2">Plasmid pCgly1</plasmid>
    </source>
</reference>
<organism evidence="1 2">
    <name type="scientific">Corynebacterium glyciniphilum AJ 3170</name>
    <dbReference type="NCBI Taxonomy" id="1404245"/>
    <lineage>
        <taxon>Bacteria</taxon>
        <taxon>Bacillati</taxon>
        <taxon>Actinomycetota</taxon>
        <taxon>Actinomycetes</taxon>
        <taxon>Mycobacteriales</taxon>
        <taxon>Corynebacteriaceae</taxon>
        <taxon>Corynebacterium</taxon>
    </lineage>
</organism>
<dbReference type="EMBL" id="CP006843">
    <property type="protein sequence ID" value="AHW65720.1"/>
    <property type="molecule type" value="Genomic_DNA"/>
</dbReference>
<evidence type="ECO:0000313" key="2">
    <source>
        <dbReference type="Proteomes" id="UP000023703"/>
    </source>
</evidence>
<protein>
    <submittedName>
        <fullName evidence="1">Uncharacterized protein</fullName>
    </submittedName>
</protein>
<evidence type="ECO:0000313" key="1">
    <source>
        <dbReference type="EMBL" id="AHW65720.1"/>
    </source>
</evidence>
<gene>
    <name evidence="1" type="ORF">CGLY_16735</name>
</gene>
<keyword evidence="1" id="KW-0614">Plasmid</keyword>
<geneLocation type="plasmid" evidence="1 2">
    <name>pCgly1</name>
</geneLocation>
<accession>X5EEA6</accession>
<dbReference type="eggNOG" id="ENOG502ZABR">
    <property type="taxonomic scope" value="Bacteria"/>
</dbReference>
<keyword evidence="2" id="KW-1185">Reference proteome</keyword>
<sequence length="299" mass="34187">MPPLKQHFGIPSTAPFVDVDTYDDTSLFVDPFRIARGARSDPYAAEAHALICDYSELLCRRLLGSVEDKACAQQMLDNLNEPSETHLGMSRTGYRGRGVGEYLATKIREALQDDLKALVAVGVFHWIGALPLFVRNFDSDRMSDVTTSIIRGVLIDFTEHMVDVYPEFRANGNQVRECKMTVWDRHQHQWIERTAVLPYVEGHPLLLIPEGWTGSHIQLHARRYHSVTVLGRVQEERLEQNPKARRIPKETLAKLPMYSEIYPTNLAVTLRAFREGINLLEALIQYVNDWMDEQERLAA</sequence>
<dbReference type="RefSeq" id="WP_041628674.1">
    <property type="nucleotide sequence ID" value="NZ_CP006843.1"/>
</dbReference>
<dbReference type="Proteomes" id="UP000023703">
    <property type="component" value="Plasmid pCgly1"/>
</dbReference>
<dbReference type="AlphaFoldDB" id="X5EEA6"/>